<proteinExistence type="predicted"/>
<accession>A0A1V4KH89</accession>
<dbReference type="Proteomes" id="UP000190648">
    <property type="component" value="Unassembled WGS sequence"/>
</dbReference>
<reference evidence="1 2" key="1">
    <citation type="submission" date="2016-02" db="EMBL/GenBank/DDBJ databases">
        <title>Band-tailed pigeon sequencing and assembly.</title>
        <authorList>
            <person name="Soares A.E."/>
            <person name="Novak B.J."/>
            <person name="Rice E.S."/>
            <person name="O'Connell B."/>
            <person name="Chang D."/>
            <person name="Weber S."/>
            <person name="Shapiro B."/>
        </authorList>
    </citation>
    <scope>NUCLEOTIDE SEQUENCE [LARGE SCALE GENOMIC DNA]</scope>
    <source>
        <strain evidence="1">BTP2013</strain>
        <tissue evidence="1">Blood</tissue>
    </source>
</reference>
<dbReference type="AlphaFoldDB" id="A0A1V4KH89"/>
<dbReference type="EMBL" id="LSYS01003169">
    <property type="protein sequence ID" value="OPJ83723.1"/>
    <property type="molecule type" value="Genomic_DNA"/>
</dbReference>
<sequence>MRRQILPRILEIVPVILLGQHRVNHTSVNADTIAKPVPTGYSHSARDMSCVGHYQKHLWHRRKSILLP</sequence>
<gene>
    <name evidence="1" type="ORF">AV530_006569</name>
</gene>
<keyword evidence="2" id="KW-1185">Reference proteome</keyword>
<evidence type="ECO:0000313" key="1">
    <source>
        <dbReference type="EMBL" id="OPJ83723.1"/>
    </source>
</evidence>
<organism evidence="1 2">
    <name type="scientific">Patagioenas fasciata monilis</name>
    <dbReference type="NCBI Taxonomy" id="372326"/>
    <lineage>
        <taxon>Eukaryota</taxon>
        <taxon>Metazoa</taxon>
        <taxon>Chordata</taxon>
        <taxon>Craniata</taxon>
        <taxon>Vertebrata</taxon>
        <taxon>Euteleostomi</taxon>
        <taxon>Archelosauria</taxon>
        <taxon>Archosauria</taxon>
        <taxon>Dinosauria</taxon>
        <taxon>Saurischia</taxon>
        <taxon>Theropoda</taxon>
        <taxon>Coelurosauria</taxon>
        <taxon>Aves</taxon>
        <taxon>Neognathae</taxon>
        <taxon>Neoaves</taxon>
        <taxon>Columbimorphae</taxon>
        <taxon>Columbiformes</taxon>
        <taxon>Columbidae</taxon>
        <taxon>Patagioenas</taxon>
    </lineage>
</organism>
<name>A0A1V4KH89_PATFA</name>
<protein>
    <submittedName>
        <fullName evidence="1">Uncharacterized protein</fullName>
    </submittedName>
</protein>
<evidence type="ECO:0000313" key="2">
    <source>
        <dbReference type="Proteomes" id="UP000190648"/>
    </source>
</evidence>
<comment type="caution">
    <text evidence="1">The sequence shown here is derived from an EMBL/GenBank/DDBJ whole genome shotgun (WGS) entry which is preliminary data.</text>
</comment>